<sequence>MFTSLSTRRAVRAILFDTFGTLVDWRSGIVAAIDEFTVSAGLHLDPERIADKWRARYQPSMEPIRTGERDYVTLDVLHDENLRAVLNDSGVHPERFDAELLERLSRAWRRLRPWPDVAGGVDQLRRSYPVGPLSNANTALLIDLSRFAKLSWDVVLGSDVFRSYKPDPKVYRRAATFLGLDPGEVMLVAAHNDDLTGARRAGLATGFVLRANEYGAGQVSDLTATGDWDVIARSVPDLAQWLVR</sequence>
<dbReference type="InterPro" id="IPR051540">
    <property type="entry name" value="S-2-haloacid_dehalogenase"/>
</dbReference>
<dbReference type="InterPro" id="IPR006328">
    <property type="entry name" value="2-HAD"/>
</dbReference>
<dbReference type="InterPro" id="IPR023198">
    <property type="entry name" value="PGP-like_dom2"/>
</dbReference>
<dbReference type="PANTHER" id="PTHR43316:SF3">
    <property type="entry name" value="HALOACID DEHALOGENASE, TYPE II (AFU_ORTHOLOGUE AFUA_2G07750)-RELATED"/>
    <property type="match status" value="1"/>
</dbReference>
<dbReference type="PANTHER" id="PTHR43316">
    <property type="entry name" value="HYDROLASE, HALOACID DELAHOGENASE-RELATED"/>
    <property type="match status" value="1"/>
</dbReference>
<reference evidence="4" key="1">
    <citation type="journal article" date="2019" name="Int. J. Syst. Evol. Microbiol.">
        <title>The Global Catalogue of Microorganisms (GCM) 10K type strain sequencing project: providing services to taxonomists for standard genome sequencing and annotation.</title>
        <authorList>
            <consortium name="The Broad Institute Genomics Platform"/>
            <consortium name="The Broad Institute Genome Sequencing Center for Infectious Disease"/>
            <person name="Wu L."/>
            <person name="Ma J."/>
        </authorList>
    </citation>
    <scope>NUCLEOTIDE SEQUENCE [LARGE SCALE GENOMIC DNA]</scope>
    <source>
        <strain evidence="4">JCM 17839</strain>
    </source>
</reference>
<dbReference type="RefSeq" id="WP_345184849.1">
    <property type="nucleotide sequence ID" value="NZ_BAABGP010000007.1"/>
</dbReference>
<organism evidence="3 4">
    <name type="scientific">Microbacterium panaciterrae</name>
    <dbReference type="NCBI Taxonomy" id="985759"/>
    <lineage>
        <taxon>Bacteria</taxon>
        <taxon>Bacillati</taxon>
        <taxon>Actinomycetota</taxon>
        <taxon>Actinomycetes</taxon>
        <taxon>Micrococcales</taxon>
        <taxon>Microbacteriaceae</taxon>
        <taxon>Microbacterium</taxon>
    </lineage>
</organism>
<proteinExistence type="inferred from homology"/>
<dbReference type="SUPFAM" id="SSF56784">
    <property type="entry name" value="HAD-like"/>
    <property type="match status" value="1"/>
</dbReference>
<dbReference type="NCBIfam" id="TIGR01428">
    <property type="entry name" value="HAD_type_II"/>
    <property type="match status" value="1"/>
</dbReference>
<evidence type="ECO:0000313" key="4">
    <source>
        <dbReference type="Proteomes" id="UP001500731"/>
    </source>
</evidence>
<evidence type="ECO:0000313" key="3">
    <source>
        <dbReference type="EMBL" id="GAA4481213.1"/>
    </source>
</evidence>
<dbReference type="Gene3D" id="3.40.50.1000">
    <property type="entry name" value="HAD superfamily/HAD-like"/>
    <property type="match status" value="1"/>
</dbReference>
<gene>
    <name evidence="3" type="ORF">GCM10023171_09260</name>
</gene>
<name>A0ABP8P5V2_9MICO</name>
<protein>
    <submittedName>
        <fullName evidence="3">Haloacid dehalogenase type II</fullName>
    </submittedName>
</protein>
<dbReference type="CDD" id="cd02588">
    <property type="entry name" value="HAD_L2-DEX"/>
    <property type="match status" value="1"/>
</dbReference>
<dbReference type="Proteomes" id="UP001500731">
    <property type="component" value="Unassembled WGS sequence"/>
</dbReference>
<keyword evidence="4" id="KW-1185">Reference proteome</keyword>
<comment type="caution">
    <text evidence="3">The sequence shown here is derived from an EMBL/GenBank/DDBJ whole genome shotgun (WGS) entry which is preliminary data.</text>
</comment>
<dbReference type="InterPro" id="IPR036412">
    <property type="entry name" value="HAD-like_sf"/>
</dbReference>
<dbReference type="Gene3D" id="1.10.150.240">
    <property type="entry name" value="Putative phosphatase, domain 2"/>
    <property type="match status" value="1"/>
</dbReference>
<keyword evidence="2" id="KW-0378">Hydrolase</keyword>
<comment type="similarity">
    <text evidence="1">Belongs to the HAD-like hydrolase superfamily. S-2-haloalkanoic acid dehalogenase family.</text>
</comment>
<evidence type="ECO:0000256" key="1">
    <source>
        <dbReference type="ARBA" id="ARBA00008106"/>
    </source>
</evidence>
<accession>A0ABP8P5V2</accession>
<dbReference type="InterPro" id="IPR023214">
    <property type="entry name" value="HAD_sf"/>
</dbReference>
<dbReference type="InterPro" id="IPR006439">
    <property type="entry name" value="HAD-SF_hydro_IA"/>
</dbReference>
<dbReference type="PRINTS" id="PR00413">
    <property type="entry name" value="HADHALOGNASE"/>
</dbReference>
<evidence type="ECO:0000256" key="2">
    <source>
        <dbReference type="ARBA" id="ARBA00022801"/>
    </source>
</evidence>
<dbReference type="Pfam" id="PF00702">
    <property type="entry name" value="Hydrolase"/>
    <property type="match status" value="1"/>
</dbReference>
<dbReference type="EMBL" id="BAABGP010000007">
    <property type="protein sequence ID" value="GAA4481213.1"/>
    <property type="molecule type" value="Genomic_DNA"/>
</dbReference>
<dbReference type="NCBIfam" id="TIGR01493">
    <property type="entry name" value="HAD-SF-IA-v2"/>
    <property type="match status" value="1"/>
</dbReference>